<evidence type="ECO:0000313" key="1">
    <source>
        <dbReference type="EMBL" id="QJA66788.1"/>
    </source>
</evidence>
<protein>
    <recommendedName>
        <fullName evidence="3">DUF2190 family protein</fullName>
    </recommendedName>
</protein>
<accession>A0A6M3JBR9</accession>
<reference evidence="1" key="1">
    <citation type="submission" date="2020-03" db="EMBL/GenBank/DDBJ databases">
        <title>The deep terrestrial virosphere.</title>
        <authorList>
            <person name="Holmfeldt K."/>
            <person name="Nilsson E."/>
            <person name="Simone D."/>
            <person name="Lopez-Fernandez M."/>
            <person name="Wu X."/>
            <person name="de Brujin I."/>
            <person name="Lundin D."/>
            <person name="Andersson A."/>
            <person name="Bertilsson S."/>
            <person name="Dopson M."/>
        </authorList>
    </citation>
    <scope>NUCLEOTIDE SEQUENCE</scope>
    <source>
        <strain evidence="2">MM415A01834</strain>
        <strain evidence="1">MM415B00334</strain>
    </source>
</reference>
<evidence type="ECO:0000313" key="2">
    <source>
        <dbReference type="EMBL" id="QJA75282.1"/>
    </source>
</evidence>
<proteinExistence type="predicted"/>
<dbReference type="EMBL" id="MT142153">
    <property type="protein sequence ID" value="QJA75282.1"/>
    <property type="molecule type" value="Genomic_DNA"/>
</dbReference>
<dbReference type="EMBL" id="MT141560">
    <property type="protein sequence ID" value="QJA66788.1"/>
    <property type="molecule type" value="Genomic_DNA"/>
</dbReference>
<organism evidence="1">
    <name type="scientific">viral metagenome</name>
    <dbReference type="NCBI Taxonomy" id="1070528"/>
    <lineage>
        <taxon>unclassified sequences</taxon>
        <taxon>metagenomes</taxon>
        <taxon>organismal metagenomes</taxon>
    </lineage>
</organism>
<dbReference type="AlphaFoldDB" id="A0A6M3JBR9"/>
<evidence type="ECO:0008006" key="3">
    <source>
        <dbReference type="Google" id="ProtNLM"/>
    </source>
</evidence>
<name>A0A6M3JBR9_9ZZZZ</name>
<sequence length="141" mass="14327">MTVLAADLELEMKEPGGVIAVPMVLSTVIYKGSLVSFVAASGLVHAAADDSGDDFCGIAMEGKTAAASGETLIRVYTEGTFLLNTTSVEAADAGKVLTVSDDNTVTDSGSTNDVQVGKLMHIASSSTGWVKINAIAQTAAT</sequence>
<gene>
    <name evidence="2" type="ORF">MM415A01834_0004</name>
    <name evidence="1" type="ORF">MM415B00334_0041</name>
</gene>